<sequence>MRKIIRTKRKKEIRPCHFCLKNVDPDYKSVADLQLFITTRGKIVGRKRSGVCAKHQRALGREIKRARFLALV</sequence>
<dbReference type="GO" id="GO:0070181">
    <property type="term" value="F:small ribosomal subunit rRNA binding"/>
    <property type="evidence" value="ECO:0007669"/>
    <property type="project" value="TreeGrafter"/>
</dbReference>
<organism evidence="5 6">
    <name type="scientific">candidate division CPR1 bacterium GW2011_GWA2_42_17</name>
    <dbReference type="NCBI Taxonomy" id="1618341"/>
    <lineage>
        <taxon>Bacteria</taxon>
        <taxon>candidate division CPR1</taxon>
    </lineage>
</organism>
<protein>
    <submittedName>
        <fullName evidence="5">30S ribosomal protein S18</fullName>
    </submittedName>
</protein>
<evidence type="ECO:0000256" key="1">
    <source>
        <dbReference type="ARBA" id="ARBA00005589"/>
    </source>
</evidence>
<dbReference type="Pfam" id="PF01084">
    <property type="entry name" value="Ribosomal_S18"/>
    <property type="match status" value="1"/>
</dbReference>
<dbReference type="Proteomes" id="UP000034875">
    <property type="component" value="Unassembled WGS sequence"/>
</dbReference>
<dbReference type="NCBIfam" id="TIGR00165">
    <property type="entry name" value="S18"/>
    <property type="match status" value="1"/>
</dbReference>
<dbReference type="InterPro" id="IPR036870">
    <property type="entry name" value="Ribosomal_bS18_sf"/>
</dbReference>
<dbReference type="PANTHER" id="PTHR13479">
    <property type="entry name" value="30S RIBOSOMAL PROTEIN S18"/>
    <property type="match status" value="1"/>
</dbReference>
<keyword evidence="3 4" id="KW-0687">Ribonucleoprotein</keyword>
<accession>A0A0G1BUU8</accession>
<proteinExistence type="inferred from homology"/>
<evidence type="ECO:0000313" key="6">
    <source>
        <dbReference type="Proteomes" id="UP000034875"/>
    </source>
</evidence>
<dbReference type="SUPFAM" id="SSF46911">
    <property type="entry name" value="Ribosomal protein S18"/>
    <property type="match status" value="1"/>
</dbReference>
<comment type="similarity">
    <text evidence="1 4">Belongs to the bacterial ribosomal protein bS18 family.</text>
</comment>
<dbReference type="InterPro" id="IPR001648">
    <property type="entry name" value="Ribosomal_bS18"/>
</dbReference>
<comment type="caution">
    <text evidence="5">The sequence shown here is derived from an EMBL/GenBank/DDBJ whole genome shotgun (WGS) entry which is preliminary data.</text>
</comment>
<gene>
    <name evidence="5" type="ORF">UV05_C0059G0011</name>
</gene>
<dbReference type="EMBL" id="LCCZ01000059">
    <property type="protein sequence ID" value="KKS41208.1"/>
    <property type="molecule type" value="Genomic_DNA"/>
</dbReference>
<dbReference type="AlphaFoldDB" id="A0A0G1BUU8"/>
<dbReference type="PANTHER" id="PTHR13479:SF40">
    <property type="entry name" value="SMALL RIBOSOMAL SUBUNIT PROTEIN BS18M"/>
    <property type="match status" value="1"/>
</dbReference>
<evidence type="ECO:0000256" key="4">
    <source>
        <dbReference type="RuleBase" id="RU003910"/>
    </source>
</evidence>
<dbReference type="GO" id="GO:0003735">
    <property type="term" value="F:structural constituent of ribosome"/>
    <property type="evidence" value="ECO:0007669"/>
    <property type="project" value="InterPro"/>
</dbReference>
<evidence type="ECO:0000313" key="5">
    <source>
        <dbReference type="EMBL" id="KKS41208.1"/>
    </source>
</evidence>
<evidence type="ECO:0000256" key="3">
    <source>
        <dbReference type="ARBA" id="ARBA00023274"/>
    </source>
</evidence>
<reference evidence="5 6" key="1">
    <citation type="journal article" date="2015" name="Nature">
        <title>rRNA introns, odd ribosomes, and small enigmatic genomes across a large radiation of phyla.</title>
        <authorList>
            <person name="Brown C.T."/>
            <person name="Hug L.A."/>
            <person name="Thomas B.C."/>
            <person name="Sharon I."/>
            <person name="Castelle C.J."/>
            <person name="Singh A."/>
            <person name="Wilkins M.J."/>
            <person name="Williams K.H."/>
            <person name="Banfield J.F."/>
        </authorList>
    </citation>
    <scope>NUCLEOTIDE SEQUENCE [LARGE SCALE GENOMIC DNA]</scope>
</reference>
<evidence type="ECO:0000256" key="2">
    <source>
        <dbReference type="ARBA" id="ARBA00022980"/>
    </source>
</evidence>
<dbReference type="GO" id="GO:0022627">
    <property type="term" value="C:cytosolic small ribosomal subunit"/>
    <property type="evidence" value="ECO:0007669"/>
    <property type="project" value="TreeGrafter"/>
</dbReference>
<name>A0A0G1BUU8_9BACT</name>
<dbReference type="PRINTS" id="PR00974">
    <property type="entry name" value="RIBOSOMALS18"/>
</dbReference>
<dbReference type="Gene3D" id="4.10.640.10">
    <property type="entry name" value="Ribosomal protein S18"/>
    <property type="match status" value="1"/>
</dbReference>
<keyword evidence="2 4" id="KW-0689">Ribosomal protein</keyword>
<dbReference type="GO" id="GO:0006412">
    <property type="term" value="P:translation"/>
    <property type="evidence" value="ECO:0007669"/>
    <property type="project" value="InterPro"/>
</dbReference>